<dbReference type="PRINTS" id="PR00783">
    <property type="entry name" value="MINTRINSICP"/>
</dbReference>
<feature type="transmembrane region" description="Helical" evidence="7">
    <location>
        <begin position="82"/>
        <end position="106"/>
    </location>
</feature>
<evidence type="ECO:0000313" key="9">
    <source>
        <dbReference type="Proteomes" id="UP000324629"/>
    </source>
</evidence>
<dbReference type="Proteomes" id="UP000324629">
    <property type="component" value="Unassembled WGS sequence"/>
</dbReference>
<feature type="transmembrane region" description="Helical" evidence="7">
    <location>
        <begin position="113"/>
        <end position="135"/>
    </location>
</feature>
<feature type="transmembrane region" description="Helical" evidence="7">
    <location>
        <begin position="197"/>
        <end position="217"/>
    </location>
</feature>
<dbReference type="Gene3D" id="1.20.1080.10">
    <property type="entry name" value="Glycerol uptake facilitator protein"/>
    <property type="match status" value="1"/>
</dbReference>
<comment type="similarity">
    <text evidence="2 6">Belongs to the MIP/aquaporin (TC 1.A.8) family.</text>
</comment>
<comment type="caution">
    <text evidence="8">The sequence shown here is derived from an EMBL/GenBank/DDBJ whole genome shotgun (WGS) entry which is preliminary data.</text>
</comment>
<evidence type="ECO:0000256" key="5">
    <source>
        <dbReference type="ARBA" id="ARBA00023136"/>
    </source>
</evidence>
<dbReference type="EMBL" id="QNGE01000803">
    <property type="protein sequence ID" value="KAA3679229.1"/>
    <property type="molecule type" value="Genomic_DNA"/>
</dbReference>
<gene>
    <name evidence="8" type="ORF">DEA37_0015006</name>
</gene>
<keyword evidence="5 7" id="KW-0472">Membrane</keyword>
<dbReference type="InterPro" id="IPR000425">
    <property type="entry name" value="MIP"/>
</dbReference>
<dbReference type="GO" id="GO:0015250">
    <property type="term" value="F:water channel activity"/>
    <property type="evidence" value="ECO:0007669"/>
    <property type="project" value="TreeGrafter"/>
</dbReference>
<comment type="subcellular location">
    <subcellularLocation>
        <location evidence="1">Membrane</location>
        <topology evidence="1">Multi-pass membrane protein</topology>
    </subcellularLocation>
</comment>
<dbReference type="GO" id="GO:0005886">
    <property type="term" value="C:plasma membrane"/>
    <property type="evidence" value="ECO:0007669"/>
    <property type="project" value="TreeGrafter"/>
</dbReference>
<feature type="transmembrane region" description="Helical" evidence="7">
    <location>
        <begin position="40"/>
        <end position="62"/>
    </location>
</feature>
<evidence type="ECO:0000256" key="7">
    <source>
        <dbReference type="SAM" id="Phobius"/>
    </source>
</evidence>
<dbReference type="InterPro" id="IPR023271">
    <property type="entry name" value="Aquaporin-like"/>
</dbReference>
<keyword evidence="6" id="KW-0813">Transport</keyword>
<accession>A0A5J4NUR0</accession>
<dbReference type="SUPFAM" id="SSF81338">
    <property type="entry name" value="Aquaporin-like"/>
    <property type="match status" value="1"/>
</dbReference>
<evidence type="ECO:0000256" key="3">
    <source>
        <dbReference type="ARBA" id="ARBA00022692"/>
    </source>
</evidence>
<name>A0A5J4NUR0_9TREM</name>
<evidence type="ECO:0000256" key="1">
    <source>
        <dbReference type="ARBA" id="ARBA00004141"/>
    </source>
</evidence>
<evidence type="ECO:0000313" key="8">
    <source>
        <dbReference type="EMBL" id="KAA3679229.1"/>
    </source>
</evidence>
<keyword evidence="3 6" id="KW-0812">Transmembrane</keyword>
<protein>
    <submittedName>
        <fullName evidence="8">Aquaporin-1</fullName>
    </submittedName>
</protein>
<dbReference type="PANTHER" id="PTHR19139">
    <property type="entry name" value="AQUAPORIN TRANSPORTER"/>
    <property type="match status" value="1"/>
</dbReference>
<organism evidence="8 9">
    <name type="scientific">Paragonimus westermani</name>
    <dbReference type="NCBI Taxonomy" id="34504"/>
    <lineage>
        <taxon>Eukaryota</taxon>
        <taxon>Metazoa</taxon>
        <taxon>Spiralia</taxon>
        <taxon>Lophotrochozoa</taxon>
        <taxon>Platyhelminthes</taxon>
        <taxon>Trematoda</taxon>
        <taxon>Digenea</taxon>
        <taxon>Plagiorchiida</taxon>
        <taxon>Troglotremata</taxon>
        <taxon>Troglotrematidae</taxon>
        <taxon>Paragonimus</taxon>
    </lineage>
</organism>
<sequence length="292" mass="32881">MSRWQHNRPMSRMSSRSLTVKRPKASMAVWPRCDWYNLRFMLRILFSELMANTAIIFTLVHYNASFPHSLPIAVPAAGVFGWAVWVCGPISGPQVTPIVPVALVIIRHITIIHALMVVIGQFLGSLFGYLLAWALRPGNHPSVHGTNYGLTLVNNVTVGQAFGLEFMAAFWVILAVLATLDEFRPSVWSQGHITSFYAFFALTILWLAAVVGHYTGASIHPFRSLIPAIFSNNYKDVWIYFTAPFVGTIVAVLIYEMIMSEGASAARIKAWFTDRNFDRHLDYKMVEQEDEV</sequence>
<feature type="transmembrane region" description="Helical" evidence="7">
    <location>
        <begin position="155"/>
        <end position="177"/>
    </location>
</feature>
<reference evidence="8 9" key="1">
    <citation type="journal article" date="2019" name="Gigascience">
        <title>Whole-genome sequence of the oriental lung fluke Paragonimus westermani.</title>
        <authorList>
            <person name="Oey H."/>
            <person name="Zakrzewski M."/>
            <person name="Narain K."/>
            <person name="Devi K.R."/>
            <person name="Agatsuma T."/>
            <person name="Nawaratna S."/>
            <person name="Gobert G.N."/>
            <person name="Jones M.K."/>
            <person name="Ragan M.A."/>
            <person name="McManus D.P."/>
            <person name="Krause L."/>
        </authorList>
    </citation>
    <scope>NUCLEOTIDE SEQUENCE [LARGE SCALE GENOMIC DNA]</scope>
    <source>
        <strain evidence="8 9">IND2009</strain>
    </source>
</reference>
<evidence type="ECO:0000256" key="2">
    <source>
        <dbReference type="ARBA" id="ARBA00006175"/>
    </source>
</evidence>
<feature type="transmembrane region" description="Helical" evidence="7">
    <location>
        <begin position="237"/>
        <end position="258"/>
    </location>
</feature>
<keyword evidence="9" id="KW-1185">Reference proteome</keyword>
<proteinExistence type="inferred from homology"/>
<dbReference type="Pfam" id="PF00230">
    <property type="entry name" value="MIP"/>
    <property type="match status" value="1"/>
</dbReference>
<evidence type="ECO:0000256" key="4">
    <source>
        <dbReference type="ARBA" id="ARBA00022989"/>
    </source>
</evidence>
<evidence type="ECO:0000256" key="6">
    <source>
        <dbReference type="RuleBase" id="RU000477"/>
    </source>
</evidence>
<dbReference type="InterPro" id="IPR034294">
    <property type="entry name" value="Aquaporin_transptr"/>
</dbReference>
<dbReference type="PANTHER" id="PTHR19139:SF199">
    <property type="entry name" value="MIP17260P"/>
    <property type="match status" value="1"/>
</dbReference>
<keyword evidence="4 7" id="KW-1133">Transmembrane helix</keyword>
<dbReference type="AlphaFoldDB" id="A0A5J4NUR0"/>